<feature type="compositionally biased region" description="Basic and acidic residues" evidence="5">
    <location>
        <begin position="442"/>
        <end position="455"/>
    </location>
</feature>
<comment type="subcellular location">
    <subcellularLocation>
        <location evidence="1">Nucleus</location>
    </subcellularLocation>
</comment>
<evidence type="ECO:0000256" key="4">
    <source>
        <dbReference type="ARBA" id="ARBA00023242"/>
    </source>
</evidence>
<keyword evidence="2" id="KW-0805">Transcription regulation</keyword>
<dbReference type="Pfam" id="PF24662">
    <property type="entry name" value="DUF7650"/>
    <property type="match status" value="1"/>
</dbReference>
<feature type="region of interest" description="Disordered" evidence="5">
    <location>
        <begin position="497"/>
        <end position="546"/>
    </location>
</feature>
<dbReference type="Proteomes" id="UP001174677">
    <property type="component" value="Chromosome 9"/>
</dbReference>
<dbReference type="EMBL" id="JARPOI010000009">
    <property type="protein sequence ID" value="KAJ9171856.1"/>
    <property type="molecule type" value="Genomic_DNA"/>
</dbReference>
<dbReference type="InterPro" id="IPR017884">
    <property type="entry name" value="SANT_dom"/>
</dbReference>
<dbReference type="InterPro" id="IPR009057">
    <property type="entry name" value="Homeodomain-like_sf"/>
</dbReference>
<evidence type="ECO:0000313" key="8">
    <source>
        <dbReference type="Proteomes" id="UP001174677"/>
    </source>
</evidence>
<feature type="region of interest" description="Disordered" evidence="5">
    <location>
        <begin position="1"/>
        <end position="20"/>
    </location>
</feature>
<organism evidence="7 8">
    <name type="scientific">Hevea brasiliensis</name>
    <name type="common">Para rubber tree</name>
    <name type="synonym">Siphonia brasiliensis</name>
    <dbReference type="NCBI Taxonomy" id="3981"/>
    <lineage>
        <taxon>Eukaryota</taxon>
        <taxon>Viridiplantae</taxon>
        <taxon>Streptophyta</taxon>
        <taxon>Embryophyta</taxon>
        <taxon>Tracheophyta</taxon>
        <taxon>Spermatophyta</taxon>
        <taxon>Magnoliopsida</taxon>
        <taxon>eudicotyledons</taxon>
        <taxon>Gunneridae</taxon>
        <taxon>Pentapetalae</taxon>
        <taxon>rosids</taxon>
        <taxon>fabids</taxon>
        <taxon>Malpighiales</taxon>
        <taxon>Euphorbiaceae</taxon>
        <taxon>Crotonoideae</taxon>
        <taxon>Micrandreae</taxon>
        <taxon>Hevea</taxon>
    </lineage>
</organism>
<keyword evidence="8" id="KW-1185">Reference proteome</keyword>
<feature type="domain" description="SANT" evidence="6">
    <location>
        <begin position="168"/>
        <end position="219"/>
    </location>
</feature>
<dbReference type="InterPro" id="IPR056067">
    <property type="entry name" value="DUF7650"/>
</dbReference>
<proteinExistence type="predicted"/>
<evidence type="ECO:0000256" key="1">
    <source>
        <dbReference type="ARBA" id="ARBA00004123"/>
    </source>
</evidence>
<evidence type="ECO:0000313" key="7">
    <source>
        <dbReference type="EMBL" id="KAJ9171857.1"/>
    </source>
</evidence>
<keyword evidence="3" id="KW-0804">Transcription</keyword>
<feature type="region of interest" description="Disordered" evidence="5">
    <location>
        <begin position="436"/>
        <end position="471"/>
    </location>
</feature>
<gene>
    <name evidence="7" type="ORF">P3X46_015164</name>
</gene>
<comment type="caution">
    <text evidence="7">The sequence shown here is derived from an EMBL/GenBank/DDBJ whole genome shotgun (WGS) entry which is preliminary data.</text>
</comment>
<evidence type="ECO:0000256" key="2">
    <source>
        <dbReference type="ARBA" id="ARBA00023015"/>
    </source>
</evidence>
<sequence>MEDNQDEYAEQSFSSSPYEMGDIFGDPQVLPHVGDEYQAEIPPLIAECDLLQLINTSRNSDFMLNIHQPFLLGLPLPLMWSHAGVESINGTVEFENSEESQITSNNESPEHKVEPLDTISGYGKNIGIHSNIQQAAGSDKMEVDSVLLPESAIKMDLLERGFCPLPGLLGESWTDVEHDSFLLGLYIFGKNLVAVKKFVSSKKMGDILSFYYGKFYRSDGYYRWSECRKLRSRQSIHGRKIFTGWRQQELLSRLFSHVSQKCQGVLLEVSRAFTEGKISFAEYVFTLKGAVGINMLIEAVGIGKGKHDLTGTAMEPIKPNHTISVRPEIPIGKACSSLTSADIIKFLTGNFRLSKARSSDLFWEAVWPRLLTKGWHSEQPKDNGFSGSKHSLVFLIPGVKKFSRRRLVKGNHYFDSVSDVLNKVASEPGLLDLETETANASQHKEECGWDPSLKEDQDDVSSKQRRCYLQPRTPNYNRHVQKFTVVDTSLAHGAEQPKVRELRSLPVETTSVSTSSSLSSETEEDTSEDSQEESEEINTSNPADDVTEKRICVDSSYCTSSLLNSGTHSNPDPSTAAVEISLINDNEERKTLKYQFSRKVKSGCSKYLVPITKQQDTIACDPGQSNWSTKNMSTDKNLNIEDESHYISKSPDACEDRIFQVGPPQISPFPSSLAKDRPTESNEGIVGENFLGREASPEKPQSLKLIDLNFPHVSPDFAAEEHIMTDVEQNNDSSSFLSGTGQQPESFKICDNGVDPRQQPLVNNRRQSTRNRPLTTKALEALELGFFNTKKKRKGAGIPESNSISMPSRRVRGRVSFKATSKEGAVNEVADSRTGDISDGFHNNTDMVNFSQV</sequence>
<dbReference type="PANTHER" id="PTHR13859:SF11">
    <property type="entry name" value="GRUNGE, ISOFORM J"/>
    <property type="match status" value="1"/>
</dbReference>
<name>A0ABQ9LV17_HEVBR</name>
<keyword evidence="4" id="KW-0539">Nucleus</keyword>
<evidence type="ECO:0000256" key="5">
    <source>
        <dbReference type="SAM" id="MobiDB-lite"/>
    </source>
</evidence>
<evidence type="ECO:0000259" key="6">
    <source>
        <dbReference type="PROSITE" id="PS51293"/>
    </source>
</evidence>
<dbReference type="Pfam" id="PF25826">
    <property type="entry name" value="DUF7952"/>
    <property type="match status" value="1"/>
</dbReference>
<evidence type="ECO:0000256" key="3">
    <source>
        <dbReference type="ARBA" id="ARBA00023163"/>
    </source>
</evidence>
<dbReference type="PROSITE" id="PS51293">
    <property type="entry name" value="SANT"/>
    <property type="match status" value="1"/>
</dbReference>
<dbReference type="InterPro" id="IPR057712">
    <property type="entry name" value="DUF7952"/>
</dbReference>
<dbReference type="EMBL" id="JARPOI010000009">
    <property type="protein sequence ID" value="KAJ9171857.1"/>
    <property type="molecule type" value="Genomic_DNA"/>
</dbReference>
<accession>A0ABQ9LV17</accession>
<protein>
    <recommendedName>
        <fullName evidence="6">SANT domain-containing protein</fullName>
    </recommendedName>
</protein>
<reference evidence="7" key="1">
    <citation type="journal article" date="2023" name="Plant Biotechnol. J.">
        <title>Chromosome-level wild Hevea brasiliensis genome provides new tools for genomic-assisted breeding and valuable loci to elevate rubber yield.</title>
        <authorList>
            <person name="Cheng H."/>
            <person name="Song X."/>
            <person name="Hu Y."/>
            <person name="Wu T."/>
            <person name="Yang Q."/>
            <person name="An Z."/>
            <person name="Feng S."/>
            <person name="Deng Z."/>
            <person name="Wu W."/>
            <person name="Zeng X."/>
            <person name="Tu M."/>
            <person name="Wang X."/>
            <person name="Huang H."/>
        </authorList>
    </citation>
    <scope>NUCLEOTIDE SEQUENCE</scope>
    <source>
        <strain evidence="7">MT/VB/25A 57/8</strain>
    </source>
</reference>
<feature type="compositionally biased region" description="Acidic residues" evidence="5">
    <location>
        <begin position="521"/>
        <end position="536"/>
    </location>
</feature>
<dbReference type="SUPFAM" id="SSF46689">
    <property type="entry name" value="Homeodomain-like"/>
    <property type="match status" value="1"/>
</dbReference>
<feature type="compositionally biased region" description="Low complexity" evidence="5">
    <location>
        <begin position="504"/>
        <end position="520"/>
    </location>
</feature>
<dbReference type="PANTHER" id="PTHR13859">
    <property type="entry name" value="ATROPHIN-RELATED"/>
    <property type="match status" value="1"/>
</dbReference>